<dbReference type="InterPro" id="IPR003339">
    <property type="entry name" value="ABC/ECF_trnsptr_transmembrane"/>
</dbReference>
<comment type="caution">
    <text evidence="7">The sequence shown here is derived from an EMBL/GenBank/DDBJ whole genome shotgun (WGS) entry which is preliminary data.</text>
</comment>
<name>A0ABY2YYT0_9LACO</name>
<dbReference type="PANTHER" id="PTHR34857">
    <property type="entry name" value="SLL0384 PROTEIN"/>
    <property type="match status" value="1"/>
</dbReference>
<comment type="subcellular location">
    <subcellularLocation>
        <location evidence="1">Membrane</location>
        <topology evidence="1">Multi-pass membrane protein</topology>
    </subcellularLocation>
</comment>
<proteinExistence type="predicted"/>
<protein>
    <submittedName>
        <fullName evidence="7">Energy-coupling factor transporter transmembrane protein EcfT</fullName>
    </submittedName>
</protein>
<feature type="transmembrane region" description="Helical" evidence="6">
    <location>
        <begin position="106"/>
        <end position="124"/>
    </location>
</feature>
<dbReference type="EMBL" id="QUAV01000001">
    <property type="protein sequence ID" value="TPR26368.1"/>
    <property type="molecule type" value="Genomic_DNA"/>
</dbReference>
<dbReference type="Pfam" id="PF02361">
    <property type="entry name" value="CbiQ"/>
    <property type="match status" value="1"/>
</dbReference>
<keyword evidence="5 6" id="KW-0472">Membrane</keyword>
<evidence type="ECO:0000256" key="1">
    <source>
        <dbReference type="ARBA" id="ARBA00004141"/>
    </source>
</evidence>
<accession>A0ABY2YYT0</accession>
<reference evidence="7 8" key="1">
    <citation type="submission" date="2018-08" db="EMBL/GenBank/DDBJ databases">
        <title>Comparative genomics of wild bee and flower associated Lactobacillus reveals potential adaptation to the bee host.</title>
        <authorList>
            <person name="Vuong H.Q."/>
            <person name="Mcfrederick Q.S."/>
        </authorList>
    </citation>
    <scope>NUCLEOTIDE SEQUENCE [LARGE SCALE GENOMIC DNA]</scope>
    <source>
        <strain evidence="7 8">HV_13</strain>
    </source>
</reference>
<evidence type="ECO:0000256" key="5">
    <source>
        <dbReference type="ARBA" id="ARBA00023136"/>
    </source>
</evidence>
<evidence type="ECO:0000256" key="6">
    <source>
        <dbReference type="SAM" id="Phobius"/>
    </source>
</evidence>
<evidence type="ECO:0000256" key="4">
    <source>
        <dbReference type="ARBA" id="ARBA00022989"/>
    </source>
</evidence>
<gene>
    <name evidence="7" type="ORF">DY114_01350</name>
</gene>
<feature type="transmembrane region" description="Helical" evidence="6">
    <location>
        <begin position="208"/>
        <end position="229"/>
    </location>
</feature>
<keyword evidence="8" id="KW-1185">Reference proteome</keyword>
<evidence type="ECO:0000256" key="2">
    <source>
        <dbReference type="ARBA" id="ARBA00022475"/>
    </source>
</evidence>
<organism evidence="7 8">
    <name type="scientific">Apilactobacillus micheneri</name>
    <dbReference type="NCBI Taxonomy" id="1899430"/>
    <lineage>
        <taxon>Bacteria</taxon>
        <taxon>Bacillati</taxon>
        <taxon>Bacillota</taxon>
        <taxon>Bacilli</taxon>
        <taxon>Lactobacillales</taxon>
        <taxon>Lactobacillaceae</taxon>
        <taxon>Apilactobacillus</taxon>
    </lineage>
</organism>
<sequence length="271" mass="31394">MKPNKLNDLPDWIKNSNYNYKVNYRKSLWKNNRMHIKNLLSSLAQPKGVSYVHRRGSPGVNLIQLLISVLLIVLIHNITLLWIIYILLLFKLLFLNPQQLRKFIKSWIIGSIIASLLIIPSYWLTGISTVLYFTIKTSLILANAQYYRITTPFQELLTGLKALHFPDMFIMIIAISLTYIRMLGQNLFLNLEALELRTVSKNKHPYKLIGAIFGALYLKSCDYAIELYAAMEARGFNGHYKSIKVKNNNFKDFVTLSPAIIVLLLFVLWRK</sequence>
<dbReference type="PANTHER" id="PTHR34857:SF2">
    <property type="entry name" value="SLL0384 PROTEIN"/>
    <property type="match status" value="1"/>
</dbReference>
<keyword evidence="4 6" id="KW-1133">Transmembrane helix</keyword>
<dbReference type="Proteomes" id="UP000777560">
    <property type="component" value="Unassembled WGS sequence"/>
</dbReference>
<keyword evidence="3 6" id="KW-0812">Transmembrane</keyword>
<evidence type="ECO:0000256" key="3">
    <source>
        <dbReference type="ARBA" id="ARBA00022692"/>
    </source>
</evidence>
<dbReference type="InterPro" id="IPR051611">
    <property type="entry name" value="ECF_transporter_component"/>
</dbReference>
<dbReference type="RefSeq" id="WP_105964311.1">
    <property type="nucleotide sequence ID" value="NZ_POSO01000002.1"/>
</dbReference>
<dbReference type="CDD" id="cd16914">
    <property type="entry name" value="EcfT"/>
    <property type="match status" value="1"/>
</dbReference>
<evidence type="ECO:0000313" key="7">
    <source>
        <dbReference type="EMBL" id="TPR26368.1"/>
    </source>
</evidence>
<feature type="transmembrane region" description="Helical" evidence="6">
    <location>
        <begin position="168"/>
        <end position="188"/>
    </location>
</feature>
<keyword evidence="2" id="KW-1003">Cell membrane</keyword>
<feature type="transmembrane region" description="Helical" evidence="6">
    <location>
        <begin position="65"/>
        <end position="94"/>
    </location>
</feature>
<feature type="transmembrane region" description="Helical" evidence="6">
    <location>
        <begin position="250"/>
        <end position="269"/>
    </location>
</feature>
<evidence type="ECO:0000313" key="8">
    <source>
        <dbReference type="Proteomes" id="UP000777560"/>
    </source>
</evidence>